<feature type="compositionally biased region" description="Acidic residues" evidence="1">
    <location>
        <begin position="748"/>
        <end position="759"/>
    </location>
</feature>
<keyword evidence="2" id="KW-0732">Signal</keyword>
<feature type="compositionally biased region" description="Low complexity" evidence="1">
    <location>
        <begin position="859"/>
        <end position="882"/>
    </location>
</feature>
<dbReference type="GO" id="GO:0070034">
    <property type="term" value="F:telomerase RNA binding"/>
    <property type="evidence" value="ECO:0007669"/>
    <property type="project" value="TreeGrafter"/>
</dbReference>
<dbReference type="SUPFAM" id="SSF48452">
    <property type="entry name" value="TPR-like"/>
    <property type="match status" value="1"/>
</dbReference>
<feature type="compositionally biased region" description="Polar residues" evidence="1">
    <location>
        <begin position="159"/>
        <end position="176"/>
    </location>
</feature>
<dbReference type="InterPro" id="IPR011990">
    <property type="entry name" value="TPR-like_helical_dom_sf"/>
</dbReference>
<protein>
    <recommendedName>
        <fullName evidence="7">Protein SMG7</fullName>
    </recommendedName>
</protein>
<proteinExistence type="predicted"/>
<dbReference type="Pfam" id="PF10373">
    <property type="entry name" value="EST1_DNA_bind"/>
    <property type="match status" value="1"/>
</dbReference>
<dbReference type="OrthoDB" id="69928at2759"/>
<dbReference type="GO" id="GO:0000184">
    <property type="term" value="P:nuclear-transcribed mRNA catabolic process, nonsense-mediated decay"/>
    <property type="evidence" value="ECO:0007669"/>
    <property type="project" value="TreeGrafter"/>
</dbReference>
<dbReference type="GO" id="GO:0005697">
    <property type="term" value="C:telomerase holoenzyme complex"/>
    <property type="evidence" value="ECO:0007669"/>
    <property type="project" value="TreeGrafter"/>
</dbReference>
<evidence type="ECO:0000256" key="1">
    <source>
        <dbReference type="SAM" id="MobiDB-lite"/>
    </source>
</evidence>
<gene>
    <name evidence="5" type="ORF">PPROV_000743100</name>
</gene>
<dbReference type="Proteomes" id="UP000660262">
    <property type="component" value="Unassembled WGS sequence"/>
</dbReference>
<feature type="domain" description="DNA/RNA-binding" evidence="3">
    <location>
        <begin position="303"/>
        <end position="547"/>
    </location>
</feature>
<feature type="region of interest" description="Disordered" evidence="1">
    <location>
        <begin position="149"/>
        <end position="180"/>
    </location>
</feature>
<evidence type="ECO:0008006" key="7">
    <source>
        <dbReference type="Google" id="ProtNLM"/>
    </source>
</evidence>
<sequence length="924" mass="99005">MWFSCFFQTPKRILLLIVFSCSLVPPRLPEMAAHPGHGGHGGHGTHAAAHNHTSSLTFGELKAAAQEVEKAVKESARECRNEVLSTTVDAEEVAEKARKHKTLLTKLRMLYENMMFADYNAAQVYDVETKLWKGIFHPKINEHRKKLAAKAKELDESRPTPTRQATKADPSQTTTQHSEKRFEKALKDYQKTGTTFRSYLNETAMFYQRVVIKLQEAFGDRGVYVTRPSNFASNSNVQLLPHQRNVPNVDATKSLFRSLVSLGDLARYVETCTAEASAAAAATKETSPSAMVAAHARCDYRRAEQYYVQALALCPGQGSPHNQLAVLSTYSGDPLSAAYRYVVCMRAPKPFTTAPDNLKALLGHATSKGAAMAKRDNGASSEQASVQRSRIRQRLLVLMGSLVAGRGENPLGGGPLGSFDADMIALRADFQKLMGDDKMKAARRLEAFAAPTLSSLTGPSVLTMMVAVALLEIESPGEVIAKTRSGASQTTQEDDHFAREARSSAAALLSLIVSLCASSAIASAGGDADRLSRSSFGAPLLLVLRWLATLAAGSTTPEGLRIRHELAARMLDREVAWKPLAQYLEALRASRSLAAPRWAVPEDLHLPYGLVAQTTASSASSTSGSTGGSGFDVNDAAVSRLDEDDARAARVWLALRSARYVAQSLRRAAVAAGVRSATAPIPLRYDAARGAWSLRENEHASEDGFELEADWDEEVDAMMDEEMEAAPADSPAPPQAATAWASGGATYLDDDDDDEEEEEDIDDVIVYTGRVAHPAANGAAAAAAAAAPFPSLPEPQHSPHLLGATPSLWAPQQPTSVQASPAAAAPFGDLVLPRTAVQQQPQPQQPHSPSPGWLTTMPANAASDASALMAWLGHATAQQPAAAAPPPTPPPPVYTTPPPPTPPPELQQQLQQNASPWGTKNPFL</sequence>
<dbReference type="EMBL" id="BNJQ01000021">
    <property type="protein sequence ID" value="GHP08694.1"/>
    <property type="molecule type" value="Genomic_DNA"/>
</dbReference>
<dbReference type="AlphaFoldDB" id="A0A830HNE8"/>
<organism evidence="5 6">
    <name type="scientific">Pycnococcus provasolii</name>
    <dbReference type="NCBI Taxonomy" id="41880"/>
    <lineage>
        <taxon>Eukaryota</taxon>
        <taxon>Viridiplantae</taxon>
        <taxon>Chlorophyta</taxon>
        <taxon>Pseudoscourfieldiophyceae</taxon>
        <taxon>Pseudoscourfieldiales</taxon>
        <taxon>Pycnococcaceae</taxon>
        <taxon>Pycnococcus</taxon>
    </lineage>
</organism>
<reference evidence="5" key="1">
    <citation type="submission" date="2020-10" db="EMBL/GenBank/DDBJ databases">
        <title>Unveiling of a novel bifunctional photoreceptor, Dualchrome1, isolated from a cosmopolitan green alga.</title>
        <authorList>
            <person name="Suzuki S."/>
            <person name="Kawachi M."/>
        </authorList>
    </citation>
    <scope>NUCLEOTIDE SEQUENCE</scope>
    <source>
        <strain evidence="5">NIES 2893</strain>
    </source>
</reference>
<dbReference type="InterPro" id="IPR019458">
    <property type="entry name" value="Est1-like_N"/>
</dbReference>
<accession>A0A830HNE8</accession>
<evidence type="ECO:0000256" key="2">
    <source>
        <dbReference type="SAM" id="SignalP"/>
    </source>
</evidence>
<feature type="chain" id="PRO_5032720053" description="Protein SMG7" evidence="2">
    <location>
        <begin position="30"/>
        <end position="924"/>
    </location>
</feature>
<evidence type="ECO:0000259" key="4">
    <source>
        <dbReference type="Pfam" id="PF10374"/>
    </source>
</evidence>
<feature type="compositionally biased region" description="Low complexity" evidence="1">
    <location>
        <begin position="726"/>
        <end position="739"/>
    </location>
</feature>
<dbReference type="Pfam" id="PF10374">
    <property type="entry name" value="EST1"/>
    <property type="match status" value="1"/>
</dbReference>
<feature type="domain" description="Telomerase activating protein Est1-like N-terminal" evidence="4">
    <location>
        <begin position="126"/>
        <end position="272"/>
    </location>
</feature>
<keyword evidence="6" id="KW-1185">Reference proteome</keyword>
<dbReference type="InterPro" id="IPR018834">
    <property type="entry name" value="DNA/RNA-bd_Est1-type"/>
</dbReference>
<name>A0A830HNE8_9CHLO</name>
<dbReference type="InterPro" id="IPR045153">
    <property type="entry name" value="Est1/Ebs1-like"/>
</dbReference>
<feature type="region of interest" description="Disordered" evidence="1">
    <location>
        <begin position="836"/>
        <end position="924"/>
    </location>
</feature>
<feature type="compositionally biased region" description="Polar residues" evidence="1">
    <location>
        <begin position="810"/>
        <end position="819"/>
    </location>
</feature>
<dbReference type="Gene3D" id="1.25.40.10">
    <property type="entry name" value="Tetratricopeptide repeat domain"/>
    <property type="match status" value="1"/>
</dbReference>
<feature type="region of interest" description="Disordered" evidence="1">
    <location>
        <begin position="790"/>
        <end position="822"/>
    </location>
</feature>
<evidence type="ECO:0000259" key="3">
    <source>
        <dbReference type="Pfam" id="PF10373"/>
    </source>
</evidence>
<evidence type="ECO:0000313" key="6">
    <source>
        <dbReference type="Proteomes" id="UP000660262"/>
    </source>
</evidence>
<feature type="signal peptide" evidence="2">
    <location>
        <begin position="1"/>
        <end position="29"/>
    </location>
</feature>
<feature type="compositionally biased region" description="Low complexity" evidence="1">
    <location>
        <begin position="906"/>
        <end position="916"/>
    </location>
</feature>
<dbReference type="GO" id="GO:0042162">
    <property type="term" value="F:telomeric DNA binding"/>
    <property type="evidence" value="ECO:0007669"/>
    <property type="project" value="TreeGrafter"/>
</dbReference>
<dbReference type="PANTHER" id="PTHR15696">
    <property type="entry name" value="SMG-7 SUPPRESSOR WITH MORPHOLOGICAL EFFECT ON GENITALIA PROTEIN 7"/>
    <property type="match status" value="1"/>
</dbReference>
<dbReference type="PANTHER" id="PTHR15696:SF0">
    <property type="entry name" value="TELOMERASE-BINDING PROTEIN EST1A"/>
    <property type="match status" value="1"/>
</dbReference>
<feature type="compositionally biased region" description="Pro residues" evidence="1">
    <location>
        <begin position="883"/>
        <end position="905"/>
    </location>
</feature>
<comment type="caution">
    <text evidence="5">The sequence shown here is derived from an EMBL/GenBank/DDBJ whole genome shotgun (WGS) entry which is preliminary data.</text>
</comment>
<feature type="region of interest" description="Disordered" evidence="1">
    <location>
        <begin position="726"/>
        <end position="759"/>
    </location>
</feature>
<evidence type="ECO:0000313" key="5">
    <source>
        <dbReference type="EMBL" id="GHP08694.1"/>
    </source>
</evidence>